<proteinExistence type="predicted"/>
<dbReference type="EMBL" id="DTBD01000064">
    <property type="protein sequence ID" value="HGQ64977.1"/>
    <property type="molecule type" value="Genomic_DNA"/>
</dbReference>
<accession>A0A7C4JK55</accession>
<dbReference type="InterPro" id="IPR021246">
    <property type="entry name" value="DUF2797"/>
</dbReference>
<dbReference type="EMBL" id="DTCK01000034">
    <property type="protein sequence ID" value="HGQ36096.1"/>
    <property type="molecule type" value="Genomic_DNA"/>
</dbReference>
<organism evidence="2">
    <name type="scientific">Ignisphaera aggregans</name>
    <dbReference type="NCBI Taxonomy" id="334771"/>
    <lineage>
        <taxon>Archaea</taxon>
        <taxon>Thermoproteota</taxon>
        <taxon>Thermoprotei</taxon>
        <taxon>Desulfurococcales</taxon>
        <taxon>Desulfurococcaceae</taxon>
        <taxon>Ignisphaera</taxon>
    </lineage>
</organism>
<dbReference type="AlphaFoldDB" id="A0A7C4JK55"/>
<name>A0A7C4JK55_9CREN</name>
<sequence>MYAVKGVNVVTKVVDVIEHTLTFYSSLFNKHVDIVLEQIIEPAYWYITLLSREGDLVRLTTGDIIKFNTRFLGPKACLGEALISLTHNIEENTIYIHKTTYLCARSTSNSFCFLHRNSEYSRYLMFVYGLKEFASDVNLALIPHMIYLLYTGSSGIKIGIANAIKNVTRIYEQIFIFASIIDFVKDVYYARNIEKNLSKAGVKSRATVLERIQHIKKIESKTIEEHLKNFITLFARQVKPILASINMATNKKFFPVIRFSDDCLKKVKKSLIVYDVNMLNSLEGLAEVKGYYVGGLLLGIDNKDVYIPYQLIRDRFISIDFIK</sequence>
<protein>
    <submittedName>
        <fullName evidence="2">DUF2797 domain-containing protein</fullName>
    </submittedName>
</protein>
<reference evidence="2" key="1">
    <citation type="journal article" date="2020" name="mSystems">
        <title>Genome- and Community-Level Interaction Insights into Carbon Utilization and Element Cycling Functions of Hydrothermarchaeota in Hydrothermal Sediment.</title>
        <authorList>
            <person name="Zhou Z."/>
            <person name="Liu Y."/>
            <person name="Xu W."/>
            <person name="Pan J."/>
            <person name="Luo Z.H."/>
            <person name="Li M."/>
        </authorList>
    </citation>
    <scope>NUCLEOTIDE SEQUENCE [LARGE SCALE GENOMIC DNA]</scope>
    <source>
        <strain evidence="2">SpSt-637</strain>
        <strain evidence="1">SpSt-667</strain>
    </source>
</reference>
<evidence type="ECO:0000313" key="2">
    <source>
        <dbReference type="EMBL" id="HGQ64977.1"/>
    </source>
</evidence>
<evidence type="ECO:0000313" key="1">
    <source>
        <dbReference type="EMBL" id="HGQ36096.1"/>
    </source>
</evidence>
<dbReference type="Pfam" id="PF10977">
    <property type="entry name" value="DUF2797"/>
    <property type="match status" value="1"/>
</dbReference>
<gene>
    <name evidence="2" type="ORF">ENU08_07015</name>
    <name evidence="1" type="ORF">ENU41_05395</name>
</gene>
<comment type="caution">
    <text evidence="2">The sequence shown here is derived from an EMBL/GenBank/DDBJ whole genome shotgun (WGS) entry which is preliminary data.</text>
</comment>